<keyword evidence="2" id="KW-1185">Reference proteome</keyword>
<evidence type="ECO:0000313" key="1">
    <source>
        <dbReference type="EMBL" id="MBK6265928.1"/>
    </source>
</evidence>
<evidence type="ECO:0000313" key="2">
    <source>
        <dbReference type="Proteomes" id="UP000611723"/>
    </source>
</evidence>
<proteinExistence type="predicted"/>
<dbReference type="AlphaFoldDB" id="A0A934WZ80"/>
<dbReference type="RefSeq" id="WP_201431601.1">
    <property type="nucleotide sequence ID" value="NZ_JAEQBW010000005.1"/>
</dbReference>
<comment type="caution">
    <text evidence="1">The sequence shown here is derived from an EMBL/GenBank/DDBJ whole genome shotgun (WGS) entry which is preliminary data.</text>
</comment>
<dbReference type="EMBL" id="JAEQBW010000005">
    <property type="protein sequence ID" value="MBK6265928.1"/>
    <property type="molecule type" value="Genomic_DNA"/>
</dbReference>
<protein>
    <submittedName>
        <fullName evidence="1">Uncharacterized protein</fullName>
    </submittedName>
</protein>
<gene>
    <name evidence="1" type="ORF">JKA74_12870</name>
</gene>
<sequence>MTFFDKIYHQLFSANKNKVLSHETLNRSEKEKERFADWIGNEKHHTLLDRIHHAYHMKLTDIKDEIPIVLFRSAYANGFAIKNNDEILNKSFPFLLEYFKLKIVELGYRQAGSDKKVSTKEGYVLTVEKYYLKPPLQVKPPIDQLYGNIAIELHLLNDTPNYLKITASIYSDRAYKSHLDFDEMVEKIFAY</sequence>
<name>A0A934WZ80_9BACT</name>
<reference evidence="1" key="1">
    <citation type="submission" date="2021-01" db="EMBL/GenBank/DDBJ databases">
        <title>Marivirga aurantiaca sp. nov., isolated from intertidal surface sediments.</title>
        <authorList>
            <person name="Zhang M."/>
        </authorList>
    </citation>
    <scope>NUCLEOTIDE SEQUENCE</scope>
    <source>
        <strain evidence="1">S37H4</strain>
    </source>
</reference>
<organism evidence="1 2">
    <name type="scientific">Marivirga aurantiaca</name>
    <dbReference type="NCBI Taxonomy" id="2802615"/>
    <lineage>
        <taxon>Bacteria</taxon>
        <taxon>Pseudomonadati</taxon>
        <taxon>Bacteroidota</taxon>
        <taxon>Cytophagia</taxon>
        <taxon>Cytophagales</taxon>
        <taxon>Marivirgaceae</taxon>
        <taxon>Marivirga</taxon>
    </lineage>
</organism>
<accession>A0A934WZ80</accession>
<dbReference type="Proteomes" id="UP000611723">
    <property type="component" value="Unassembled WGS sequence"/>
</dbReference>